<dbReference type="InterPro" id="IPR036280">
    <property type="entry name" value="Multihaem_cyt_sf"/>
</dbReference>
<gene>
    <name evidence="3" type="ORF">D779_3766</name>
</gene>
<dbReference type="AlphaFoldDB" id="W9VSN5"/>
<keyword evidence="4" id="KW-1185">Reference proteome</keyword>
<comment type="caution">
    <text evidence="3">The sequence shown here is derived from an EMBL/GenBank/DDBJ whole genome shotgun (WGS) entry which is preliminary data.</text>
</comment>
<protein>
    <recommendedName>
        <fullName evidence="2">Cytochrome c-552/4 domain-containing protein</fullName>
    </recommendedName>
</protein>
<dbReference type="Pfam" id="PF13435">
    <property type="entry name" value="Cytochrome_C554"/>
    <property type="match status" value="1"/>
</dbReference>
<reference evidence="3 4" key="1">
    <citation type="submission" date="2012-11" db="EMBL/GenBank/DDBJ databases">
        <title>Genome assembly of Thiorhodococcus sp. AK35.</title>
        <authorList>
            <person name="Nupur N."/>
            <person name="Khatri I."/>
            <person name="Subramanian S."/>
            <person name="Pinnaka A."/>
        </authorList>
    </citation>
    <scope>NUCLEOTIDE SEQUENCE [LARGE SCALE GENOMIC DNA]</scope>
    <source>
        <strain evidence="3 4">AK35</strain>
    </source>
</reference>
<dbReference type="Proteomes" id="UP000019460">
    <property type="component" value="Unassembled WGS sequence"/>
</dbReference>
<dbReference type="Pfam" id="PF13447">
    <property type="entry name" value="Multi-haem_cyto"/>
    <property type="match status" value="2"/>
</dbReference>
<evidence type="ECO:0000313" key="4">
    <source>
        <dbReference type="Proteomes" id="UP000019460"/>
    </source>
</evidence>
<dbReference type="Gene3D" id="1.10.780.10">
    <property type="entry name" value="Hydroxylamine Oxidoreductase, Chain A, domain 1"/>
    <property type="match status" value="1"/>
</dbReference>
<dbReference type="STRING" id="1249627.D779_3766"/>
<dbReference type="PANTHER" id="PTHR35038">
    <property type="entry name" value="DISSIMILATORY SULFITE REDUCTASE SIRA"/>
    <property type="match status" value="1"/>
</dbReference>
<dbReference type="InterPro" id="IPR023155">
    <property type="entry name" value="Cyt_c-552/4"/>
</dbReference>
<dbReference type="PATRIC" id="fig|1249627.3.peg.3843"/>
<organism evidence="3 4">
    <name type="scientific">Imhoffiella purpurea</name>
    <dbReference type="NCBI Taxonomy" id="1249627"/>
    <lineage>
        <taxon>Bacteria</taxon>
        <taxon>Pseudomonadati</taxon>
        <taxon>Pseudomonadota</taxon>
        <taxon>Gammaproteobacteria</taxon>
        <taxon>Chromatiales</taxon>
        <taxon>Chromatiaceae</taxon>
        <taxon>Imhoffiella</taxon>
    </lineage>
</organism>
<dbReference type="EMBL" id="AONC01000071">
    <property type="protein sequence ID" value="EXJ13370.1"/>
    <property type="molecule type" value="Genomic_DNA"/>
</dbReference>
<evidence type="ECO:0000256" key="1">
    <source>
        <dbReference type="ARBA" id="ARBA00022729"/>
    </source>
</evidence>
<name>W9VSN5_9GAMM</name>
<evidence type="ECO:0000313" key="3">
    <source>
        <dbReference type="EMBL" id="EXJ13370.1"/>
    </source>
</evidence>
<dbReference type="SUPFAM" id="SSF48695">
    <property type="entry name" value="Multiheme cytochromes"/>
    <property type="match status" value="1"/>
</dbReference>
<sequence length="496" mass="53881">MDSIIKIKAIAMGNNKTRISLSREVIAILLGMLFSGPIAAEKVKLDPANWGHEAGADCVSCHAKASAGLTGQWRSSAHREAGVNCMDCHRAERSDPDAIEHEGQIIATIVSPRDCGRCHTKEFEEQQGSVHAEAFALIETRLPALADNVGGPAMRIASCDQCHGSRVKVLGDGSLDTATWPNSGIGRINPDGSKGSCSACHGRHGFSKAQAREPDACVRCHSGPDSPDKEIFEASKHGMIYAARKDAMNLTADTWVAGRDYTAAPTCVTCHMGGAGKLPPSHDVGMRNVWSLNAPVSERQYLVLLEDGSKMELPSTAQVPRRGSELARADGRVAKVKVVVTPERRRQAMSMVCLECHGKGFTRGFMDQFDGVVELFNDKFGIPAKRIMARLYAEGLLTPTPFDEPIEFAYWELWHDEGARARHGAAMMSPNHAWWEGMYRVGRNFYSDFLIQARAAAGPRSAELVDSVLEGLSAHAWLADPDRPSPILGLDDEETP</sequence>
<evidence type="ECO:0000259" key="2">
    <source>
        <dbReference type="Pfam" id="PF13435"/>
    </source>
</evidence>
<accession>W9VSN5</accession>
<dbReference type="Gene3D" id="1.20.850.10">
    <property type="entry name" value="Hydroxylamine Oxidoreductase, Chain A, domain 2"/>
    <property type="match status" value="1"/>
</dbReference>
<keyword evidence="1" id="KW-0732">Signal</keyword>
<dbReference type="InterPro" id="IPR051829">
    <property type="entry name" value="Multiheme_Cytochr_ET"/>
</dbReference>
<proteinExistence type="predicted"/>
<feature type="domain" description="Cytochrome c-552/4" evidence="2">
    <location>
        <begin position="40"/>
        <end position="89"/>
    </location>
</feature>
<dbReference type="eggNOG" id="COG3303">
    <property type="taxonomic scope" value="Bacteria"/>
</dbReference>